<feature type="DNA-binding region" description="H-T-H motif" evidence="4">
    <location>
        <begin position="42"/>
        <end position="61"/>
    </location>
</feature>
<protein>
    <submittedName>
        <fullName evidence="6">AcrR family transcriptional regulator</fullName>
    </submittedName>
</protein>
<feature type="domain" description="HTH tetR-type" evidence="5">
    <location>
        <begin position="19"/>
        <end position="79"/>
    </location>
</feature>
<dbReference type="SUPFAM" id="SSF46689">
    <property type="entry name" value="Homeodomain-like"/>
    <property type="match status" value="1"/>
</dbReference>
<evidence type="ECO:0000256" key="4">
    <source>
        <dbReference type="PROSITE-ProRule" id="PRU00335"/>
    </source>
</evidence>
<keyword evidence="2 4" id="KW-0238">DNA-binding</keyword>
<dbReference type="InterPro" id="IPR009057">
    <property type="entry name" value="Homeodomain-like_sf"/>
</dbReference>
<organism evidence="6 7">
    <name type="scientific">Thermocatellispora tengchongensis</name>
    <dbReference type="NCBI Taxonomy" id="1073253"/>
    <lineage>
        <taxon>Bacteria</taxon>
        <taxon>Bacillati</taxon>
        <taxon>Actinomycetota</taxon>
        <taxon>Actinomycetes</taxon>
        <taxon>Streptosporangiales</taxon>
        <taxon>Streptosporangiaceae</taxon>
        <taxon>Thermocatellispora</taxon>
    </lineage>
</organism>
<dbReference type="GO" id="GO:0045892">
    <property type="term" value="P:negative regulation of DNA-templated transcription"/>
    <property type="evidence" value="ECO:0007669"/>
    <property type="project" value="UniProtKB-ARBA"/>
</dbReference>
<dbReference type="InterPro" id="IPR001647">
    <property type="entry name" value="HTH_TetR"/>
</dbReference>
<dbReference type="GO" id="GO:0003700">
    <property type="term" value="F:DNA-binding transcription factor activity"/>
    <property type="evidence" value="ECO:0007669"/>
    <property type="project" value="TreeGrafter"/>
</dbReference>
<evidence type="ECO:0000256" key="1">
    <source>
        <dbReference type="ARBA" id="ARBA00023015"/>
    </source>
</evidence>
<keyword evidence="1" id="KW-0805">Transcription regulation</keyword>
<dbReference type="PRINTS" id="PR00455">
    <property type="entry name" value="HTHTETR"/>
</dbReference>
<dbReference type="Pfam" id="PF17925">
    <property type="entry name" value="TetR_C_20"/>
    <property type="match status" value="1"/>
</dbReference>
<evidence type="ECO:0000313" key="6">
    <source>
        <dbReference type="EMBL" id="MBB5136866.1"/>
    </source>
</evidence>
<gene>
    <name evidence="6" type="ORF">HNP84_006617</name>
</gene>
<evidence type="ECO:0000259" key="5">
    <source>
        <dbReference type="PROSITE" id="PS50977"/>
    </source>
</evidence>
<dbReference type="PANTHER" id="PTHR30055">
    <property type="entry name" value="HTH-TYPE TRANSCRIPTIONAL REGULATOR RUTR"/>
    <property type="match status" value="1"/>
</dbReference>
<dbReference type="PANTHER" id="PTHR30055:SF242">
    <property type="entry name" value="HTH-TYPE TRANSCRIPTIONAL REPRESSOR KSTR"/>
    <property type="match status" value="1"/>
</dbReference>
<accession>A0A840PDQ9</accession>
<dbReference type="GO" id="GO:0000976">
    <property type="term" value="F:transcription cis-regulatory region binding"/>
    <property type="evidence" value="ECO:0007669"/>
    <property type="project" value="TreeGrafter"/>
</dbReference>
<keyword evidence="7" id="KW-1185">Reference proteome</keyword>
<proteinExistence type="predicted"/>
<reference evidence="6 7" key="1">
    <citation type="submission" date="2020-08" db="EMBL/GenBank/DDBJ databases">
        <title>Genomic Encyclopedia of Type Strains, Phase IV (KMG-IV): sequencing the most valuable type-strain genomes for metagenomic binning, comparative biology and taxonomic classification.</title>
        <authorList>
            <person name="Goeker M."/>
        </authorList>
    </citation>
    <scope>NUCLEOTIDE SEQUENCE [LARGE SCALE GENOMIC DNA]</scope>
    <source>
        <strain evidence="6 7">DSM 45615</strain>
    </source>
</reference>
<evidence type="ECO:0000313" key="7">
    <source>
        <dbReference type="Proteomes" id="UP000578449"/>
    </source>
</evidence>
<dbReference type="PROSITE" id="PS50977">
    <property type="entry name" value="HTH_TETR_2"/>
    <property type="match status" value="1"/>
</dbReference>
<dbReference type="EMBL" id="JACHGN010000015">
    <property type="protein sequence ID" value="MBB5136866.1"/>
    <property type="molecule type" value="Genomic_DNA"/>
</dbReference>
<dbReference type="Proteomes" id="UP000578449">
    <property type="component" value="Unassembled WGS sequence"/>
</dbReference>
<sequence>MPRIAEARAAAAPSSRNQIARRERIIAAAAELGARHGFDAVQMHDVAKDAGVAIATLYRYFPSKTHLFTAVFHAEIRAYSETRRPAEGGDPVEETADFLVGLSGHLLLRPSLAAAMLQAATATHNAATIAEAELSRSLLGGIVLRTLGVEHPTDRDVSVARLLLYCWWGCLVATLNGQMTASGAEADVRLGARLILAPYFSRPGAAR</sequence>
<dbReference type="Pfam" id="PF00440">
    <property type="entry name" value="TetR_N"/>
    <property type="match status" value="1"/>
</dbReference>
<comment type="caution">
    <text evidence="6">The sequence shown here is derived from an EMBL/GenBank/DDBJ whole genome shotgun (WGS) entry which is preliminary data.</text>
</comment>
<evidence type="ECO:0000256" key="3">
    <source>
        <dbReference type="ARBA" id="ARBA00023163"/>
    </source>
</evidence>
<keyword evidence="3" id="KW-0804">Transcription</keyword>
<dbReference type="InterPro" id="IPR050109">
    <property type="entry name" value="HTH-type_TetR-like_transc_reg"/>
</dbReference>
<dbReference type="InterPro" id="IPR041642">
    <property type="entry name" value="KstR_C"/>
</dbReference>
<dbReference type="FunFam" id="1.10.10.60:FF:000141">
    <property type="entry name" value="TetR family transcriptional regulator"/>
    <property type="match status" value="1"/>
</dbReference>
<dbReference type="Gene3D" id="1.10.357.10">
    <property type="entry name" value="Tetracycline Repressor, domain 2"/>
    <property type="match status" value="1"/>
</dbReference>
<dbReference type="RefSeq" id="WP_185053723.1">
    <property type="nucleotide sequence ID" value="NZ_BAABIX010000008.1"/>
</dbReference>
<dbReference type="AlphaFoldDB" id="A0A840PDQ9"/>
<evidence type="ECO:0000256" key="2">
    <source>
        <dbReference type="ARBA" id="ARBA00023125"/>
    </source>
</evidence>
<name>A0A840PDQ9_9ACTN</name>